<protein>
    <recommendedName>
        <fullName evidence="1">VWFA domain-containing protein</fullName>
    </recommendedName>
</protein>
<accession>A0A645FVA0</accession>
<dbReference type="InterPro" id="IPR002035">
    <property type="entry name" value="VWF_A"/>
</dbReference>
<proteinExistence type="predicted"/>
<dbReference type="Gene3D" id="3.40.50.410">
    <property type="entry name" value="von Willebrand factor, type A domain"/>
    <property type="match status" value="1"/>
</dbReference>
<dbReference type="PANTHER" id="PTHR41248:SF1">
    <property type="entry name" value="NORD PROTEIN"/>
    <property type="match status" value="1"/>
</dbReference>
<feature type="domain" description="VWFA" evidence="1">
    <location>
        <begin position="6"/>
        <end position="77"/>
    </location>
</feature>
<evidence type="ECO:0000259" key="1">
    <source>
        <dbReference type="Pfam" id="PF00092"/>
    </source>
</evidence>
<dbReference type="SUPFAM" id="SSF53300">
    <property type="entry name" value="vWA-like"/>
    <property type="match status" value="1"/>
</dbReference>
<organism evidence="2">
    <name type="scientific">bioreactor metagenome</name>
    <dbReference type="NCBI Taxonomy" id="1076179"/>
    <lineage>
        <taxon>unclassified sequences</taxon>
        <taxon>metagenomes</taxon>
        <taxon>ecological metagenomes</taxon>
    </lineage>
</organism>
<name>A0A645FVA0_9ZZZZ</name>
<dbReference type="PANTHER" id="PTHR41248">
    <property type="entry name" value="NORD PROTEIN"/>
    <property type="match status" value="1"/>
</dbReference>
<dbReference type="EMBL" id="VSSQ01062839">
    <property type="protein sequence ID" value="MPN15954.1"/>
    <property type="molecule type" value="Genomic_DNA"/>
</dbReference>
<reference evidence="2" key="1">
    <citation type="submission" date="2019-08" db="EMBL/GenBank/DDBJ databases">
        <authorList>
            <person name="Kucharzyk K."/>
            <person name="Murdoch R.W."/>
            <person name="Higgins S."/>
            <person name="Loffler F."/>
        </authorList>
    </citation>
    <scope>NUCLEOTIDE SEQUENCE</scope>
</reference>
<dbReference type="Pfam" id="PF00092">
    <property type="entry name" value="VWA"/>
    <property type="match status" value="1"/>
</dbReference>
<sequence length="114" mass="12853">MIGIKPGYYTRLGAAIRHATGLLDTQKVSRRVLLILSDGKPNDLDLYDGRYGIEDTRMAVIEARRRGVVPFCVTIDREGASYLPHLFGPQGYAVLRKPEELPLHLPLFYAQLTR</sequence>
<comment type="caution">
    <text evidence="2">The sequence shown here is derived from an EMBL/GenBank/DDBJ whole genome shotgun (WGS) entry which is preliminary data.</text>
</comment>
<gene>
    <name evidence="2" type="ORF">SDC9_163290</name>
</gene>
<dbReference type="InterPro" id="IPR051928">
    <property type="entry name" value="NorD/CobT"/>
</dbReference>
<evidence type="ECO:0000313" key="2">
    <source>
        <dbReference type="EMBL" id="MPN15954.1"/>
    </source>
</evidence>
<dbReference type="InterPro" id="IPR036465">
    <property type="entry name" value="vWFA_dom_sf"/>
</dbReference>
<dbReference type="AlphaFoldDB" id="A0A645FVA0"/>